<dbReference type="Proteomes" id="UP000294933">
    <property type="component" value="Unassembled WGS sequence"/>
</dbReference>
<evidence type="ECO:0000256" key="1">
    <source>
        <dbReference type="SAM" id="MobiDB-lite"/>
    </source>
</evidence>
<dbReference type="VEuPathDB" id="FungiDB:BD410DRAFT_834984"/>
<feature type="compositionally biased region" description="Low complexity" evidence="1">
    <location>
        <begin position="110"/>
        <end position="123"/>
    </location>
</feature>
<accession>A0A4Y7QMX1</accession>
<feature type="region of interest" description="Disordered" evidence="1">
    <location>
        <begin position="100"/>
        <end position="123"/>
    </location>
</feature>
<dbReference type="OrthoDB" id="377733at2759"/>
<sequence length="227" mass="24987">MEEGAIADDVEEPWSLWVLLNTLTKLGSPFIDSATIGPHHDLRFNSPDPDISTQQRAVEVLQAPIQDLHRSRRASPWSDQASAHEHSVLGDVDVTSDKARTRATATEGNGLSVLSPSPSSQSIPGIPQLTSTNLTNPFETDSISAHAKVFIEDILTFIILYNNLIPILSLVDTVNFQQAQNISFDLDMYYDKTDTPARWHGYEERDGVQMCASSRMPQGVDRADGAI</sequence>
<name>A0A4Y7QMX1_9AGAM</name>
<keyword evidence="3" id="KW-1185">Reference proteome</keyword>
<organism evidence="2 3">
    <name type="scientific">Rickenella mellea</name>
    <dbReference type="NCBI Taxonomy" id="50990"/>
    <lineage>
        <taxon>Eukaryota</taxon>
        <taxon>Fungi</taxon>
        <taxon>Dikarya</taxon>
        <taxon>Basidiomycota</taxon>
        <taxon>Agaricomycotina</taxon>
        <taxon>Agaricomycetes</taxon>
        <taxon>Hymenochaetales</taxon>
        <taxon>Rickenellaceae</taxon>
        <taxon>Rickenella</taxon>
    </lineage>
</organism>
<gene>
    <name evidence="2" type="ORF">BD410DRAFT_834984</name>
</gene>
<reference evidence="2 3" key="1">
    <citation type="submission" date="2018-06" db="EMBL/GenBank/DDBJ databases">
        <title>A transcriptomic atlas of mushroom development highlights an independent origin of complex multicellularity.</title>
        <authorList>
            <consortium name="DOE Joint Genome Institute"/>
            <person name="Krizsan K."/>
            <person name="Almasi E."/>
            <person name="Merenyi Z."/>
            <person name="Sahu N."/>
            <person name="Viragh M."/>
            <person name="Koszo T."/>
            <person name="Mondo S."/>
            <person name="Kiss B."/>
            <person name="Balint B."/>
            <person name="Kues U."/>
            <person name="Barry K."/>
            <person name="Hegedus J.C."/>
            <person name="Henrissat B."/>
            <person name="Johnson J."/>
            <person name="Lipzen A."/>
            <person name="Ohm R."/>
            <person name="Nagy I."/>
            <person name="Pangilinan J."/>
            <person name="Yan J."/>
            <person name="Xiong Y."/>
            <person name="Grigoriev I.V."/>
            <person name="Hibbett D.S."/>
            <person name="Nagy L.G."/>
        </authorList>
    </citation>
    <scope>NUCLEOTIDE SEQUENCE [LARGE SCALE GENOMIC DNA]</scope>
    <source>
        <strain evidence="2 3">SZMC22713</strain>
    </source>
</reference>
<proteinExistence type="predicted"/>
<evidence type="ECO:0000313" key="3">
    <source>
        <dbReference type="Proteomes" id="UP000294933"/>
    </source>
</evidence>
<dbReference type="AlphaFoldDB" id="A0A4Y7QMX1"/>
<evidence type="ECO:0000313" key="2">
    <source>
        <dbReference type="EMBL" id="TDL28983.1"/>
    </source>
</evidence>
<protein>
    <submittedName>
        <fullName evidence="2">Uncharacterized protein</fullName>
    </submittedName>
</protein>
<dbReference type="STRING" id="50990.A0A4Y7QMX1"/>
<dbReference type="EMBL" id="ML170157">
    <property type="protein sequence ID" value="TDL28983.1"/>
    <property type="molecule type" value="Genomic_DNA"/>
</dbReference>